<dbReference type="SUPFAM" id="SSF102705">
    <property type="entry name" value="NIF3 (NGG1p interacting factor 3)-like"/>
    <property type="match status" value="1"/>
</dbReference>
<accession>A0A167R426</accession>
<dbReference type="NCBIfam" id="TIGR00486">
    <property type="entry name" value="YbgI_SA1388"/>
    <property type="match status" value="1"/>
</dbReference>
<dbReference type="Pfam" id="PF01784">
    <property type="entry name" value="DUF34_NIF3"/>
    <property type="match status" value="1"/>
</dbReference>
<name>A0A167R426_PHYB8</name>
<reference evidence="4" key="1">
    <citation type="submission" date="2015-06" db="EMBL/GenBank/DDBJ databases">
        <title>Expansion of signal transduction pathways in fungi by whole-genome duplication.</title>
        <authorList>
            <consortium name="DOE Joint Genome Institute"/>
            <person name="Corrochano L.M."/>
            <person name="Kuo A."/>
            <person name="Marcet-Houben M."/>
            <person name="Polaino S."/>
            <person name="Salamov A."/>
            <person name="Villalobos J.M."/>
            <person name="Alvarez M.I."/>
            <person name="Avalos J."/>
            <person name="Benito E.P."/>
            <person name="Benoit I."/>
            <person name="Burger G."/>
            <person name="Camino L.P."/>
            <person name="Canovas D."/>
            <person name="Cerda-Olmedo E."/>
            <person name="Cheng J.-F."/>
            <person name="Dominguez A."/>
            <person name="Elias M."/>
            <person name="Eslava A.P."/>
            <person name="Glaser F."/>
            <person name="Grimwood J."/>
            <person name="Gutierrez G."/>
            <person name="Heitman J."/>
            <person name="Henrissat B."/>
            <person name="Iturriaga E.A."/>
            <person name="Lang B.F."/>
            <person name="Lavin J.L."/>
            <person name="Lee S."/>
            <person name="Li W."/>
            <person name="Lindquist E."/>
            <person name="Lopez-Garcia S."/>
            <person name="Luque E.M."/>
            <person name="Marcos A.T."/>
            <person name="Martin J."/>
            <person name="McCluskey K."/>
            <person name="Medina H.R."/>
            <person name="Miralles-Duran A."/>
            <person name="Miyazaki A."/>
            <person name="Munoz-Torres E."/>
            <person name="Oguiza J.A."/>
            <person name="Ohm R."/>
            <person name="Olmedo M."/>
            <person name="Orejas M."/>
            <person name="Ortiz-Castellanos L."/>
            <person name="Pisabarro A.G."/>
            <person name="Rodriguez-Romero J."/>
            <person name="Ruiz-Herrera J."/>
            <person name="Ruiz-Vazquez R."/>
            <person name="Sanz C."/>
            <person name="Schackwitz W."/>
            <person name="Schmutz J."/>
            <person name="Shahriari M."/>
            <person name="Shelest E."/>
            <person name="Silva-Franco F."/>
            <person name="Soanes D."/>
            <person name="Syed K."/>
            <person name="Tagua V.G."/>
            <person name="Talbot N.J."/>
            <person name="Thon M."/>
            <person name="De vries R.P."/>
            <person name="Wiebenga A."/>
            <person name="Yadav J.S."/>
            <person name="Braun E.L."/>
            <person name="Baker S."/>
            <person name="Garre V."/>
            <person name="Horwitz B."/>
            <person name="Torres-Martinez S."/>
            <person name="Idnurm A."/>
            <person name="Herrera-Estrella A."/>
            <person name="Gabaldon T."/>
            <person name="Grigoriev I.V."/>
        </authorList>
    </citation>
    <scope>NUCLEOTIDE SEQUENCE [LARGE SCALE GENOMIC DNA]</scope>
    <source>
        <strain evidence="4">NRRL 1555(-)</strain>
    </source>
</reference>
<dbReference type="InParanoid" id="A0A167R426"/>
<organism evidence="3 4">
    <name type="scientific">Phycomyces blakesleeanus (strain ATCC 8743b / DSM 1359 / FGSC 10004 / NBRC 33097 / NRRL 1555)</name>
    <dbReference type="NCBI Taxonomy" id="763407"/>
    <lineage>
        <taxon>Eukaryota</taxon>
        <taxon>Fungi</taxon>
        <taxon>Fungi incertae sedis</taxon>
        <taxon>Mucoromycota</taxon>
        <taxon>Mucoromycotina</taxon>
        <taxon>Mucoromycetes</taxon>
        <taxon>Mucorales</taxon>
        <taxon>Phycomycetaceae</taxon>
        <taxon>Phycomyces</taxon>
    </lineage>
</organism>
<gene>
    <name evidence="3" type="ORF">PHYBLDRAFT_120644</name>
</gene>
<evidence type="ECO:0000313" key="4">
    <source>
        <dbReference type="Proteomes" id="UP000077315"/>
    </source>
</evidence>
<keyword evidence="4" id="KW-1185">Reference proteome</keyword>
<dbReference type="VEuPathDB" id="FungiDB:PHYBLDRAFT_120644"/>
<dbReference type="Proteomes" id="UP000077315">
    <property type="component" value="Unassembled WGS sequence"/>
</dbReference>
<dbReference type="Gene3D" id="3.40.1390.30">
    <property type="entry name" value="NIF3 (NGG1p interacting factor 3)-like"/>
    <property type="match status" value="1"/>
</dbReference>
<dbReference type="GO" id="GO:0046872">
    <property type="term" value="F:metal ion binding"/>
    <property type="evidence" value="ECO:0007669"/>
    <property type="project" value="UniProtKB-KW"/>
</dbReference>
<dbReference type="GO" id="GO:0005739">
    <property type="term" value="C:mitochondrion"/>
    <property type="evidence" value="ECO:0007669"/>
    <property type="project" value="TreeGrafter"/>
</dbReference>
<dbReference type="PANTHER" id="PTHR13799:SF13">
    <property type="entry name" value="NIF3-LIKE PROTEIN 1"/>
    <property type="match status" value="1"/>
</dbReference>
<evidence type="ECO:0000256" key="1">
    <source>
        <dbReference type="ARBA" id="ARBA00006964"/>
    </source>
</evidence>
<dbReference type="EMBL" id="KV440971">
    <property type="protein sequence ID" value="OAD80799.1"/>
    <property type="molecule type" value="Genomic_DNA"/>
</dbReference>
<dbReference type="InterPro" id="IPR036069">
    <property type="entry name" value="DUF34/NIF3_sf"/>
</dbReference>
<sequence>MSLLSKVVRCMRTIAPLELAETSWDNVGVLVEPPFPLPTFSKVFLTIDLTPQVLDEALSDPKVGTIIAYHPPIFKAMKRLTSADVKQDMIMKAIARGVGIYSPHTACDNCVNGVNDWLASGLGKGTVAPIERSVNPPAGQEESGSGRIFTYDEPFPLLNVVAKIKQLTGLPFVRVATAEAHKTGLIRTVAICAGSGSSVLGPVKADLYFSGEMGHHDVLAALAQGTSVVLCEHTNTERGYLSAVLKPALERQLAGERSESGENIEVVVSKVDKDPLVIA</sequence>
<dbReference type="PANTHER" id="PTHR13799">
    <property type="entry name" value="NGG1 INTERACTING FACTOR 3"/>
    <property type="match status" value="1"/>
</dbReference>
<dbReference type="FunFam" id="3.40.1390.30:FF:000001">
    <property type="entry name" value="GTP cyclohydrolase 1 type 2"/>
    <property type="match status" value="1"/>
</dbReference>
<dbReference type="FunCoup" id="A0A167R426">
    <property type="interactions" value="599"/>
</dbReference>
<feature type="binding site" evidence="2">
    <location>
        <position position="108"/>
    </location>
    <ligand>
        <name>a divalent metal cation</name>
        <dbReference type="ChEBI" id="CHEBI:60240"/>
        <label>1</label>
    </ligand>
</feature>
<feature type="binding site" evidence="2">
    <location>
        <position position="233"/>
    </location>
    <ligand>
        <name>a divalent metal cation</name>
        <dbReference type="ChEBI" id="CHEBI:60240"/>
        <label>1</label>
    </ligand>
</feature>
<dbReference type="OrthoDB" id="3345469at2759"/>
<feature type="binding site" evidence="2">
    <location>
        <position position="70"/>
    </location>
    <ligand>
        <name>a divalent metal cation</name>
        <dbReference type="ChEBI" id="CHEBI:60240"/>
        <label>1</label>
    </ligand>
</feature>
<dbReference type="RefSeq" id="XP_018298839.1">
    <property type="nucleotide sequence ID" value="XM_018428751.1"/>
</dbReference>
<dbReference type="AlphaFoldDB" id="A0A167R426"/>
<dbReference type="STRING" id="763407.A0A167R426"/>
<proteinExistence type="inferred from homology"/>
<evidence type="ECO:0000256" key="2">
    <source>
        <dbReference type="PIRSR" id="PIRSR602678-1"/>
    </source>
</evidence>
<dbReference type="GeneID" id="28989657"/>
<comment type="similarity">
    <text evidence="1">Belongs to the GTP cyclohydrolase I type 2/NIF3 family.</text>
</comment>
<evidence type="ECO:0000313" key="3">
    <source>
        <dbReference type="EMBL" id="OAD80799.1"/>
    </source>
</evidence>
<dbReference type="InterPro" id="IPR002678">
    <property type="entry name" value="DUF34/NIF3"/>
</dbReference>
<keyword evidence="2" id="KW-0479">Metal-binding</keyword>
<protein>
    <submittedName>
        <fullName evidence="3">Uncharacterized protein</fullName>
    </submittedName>
</protein>
<feature type="binding site" evidence="2">
    <location>
        <position position="237"/>
    </location>
    <ligand>
        <name>a divalent metal cation</name>
        <dbReference type="ChEBI" id="CHEBI:60240"/>
        <label>1</label>
    </ligand>
</feature>